<dbReference type="SUPFAM" id="SSF53383">
    <property type="entry name" value="PLP-dependent transferases"/>
    <property type="match status" value="1"/>
</dbReference>
<evidence type="ECO:0000256" key="4">
    <source>
        <dbReference type="ARBA" id="ARBA00022898"/>
    </source>
</evidence>
<reference evidence="7" key="1">
    <citation type="submission" date="2021-12" db="EMBL/GenBank/DDBJ databases">
        <title>Discovery of the Pendulisporaceae a myxobacterial family with distinct sporulation behavior and unique specialized metabolism.</title>
        <authorList>
            <person name="Garcia R."/>
            <person name="Popoff A."/>
            <person name="Bader C.D."/>
            <person name="Loehr J."/>
            <person name="Walesch S."/>
            <person name="Walt C."/>
            <person name="Boldt J."/>
            <person name="Bunk B."/>
            <person name="Haeckl F.J.F.P.J."/>
            <person name="Gunesch A.P."/>
            <person name="Birkelbach J."/>
            <person name="Nuebel U."/>
            <person name="Pietschmann T."/>
            <person name="Bach T."/>
            <person name="Mueller R."/>
        </authorList>
    </citation>
    <scope>NUCLEOTIDE SEQUENCE</scope>
    <source>
        <strain evidence="7">MSr11367</strain>
    </source>
</reference>
<dbReference type="InterPro" id="IPR002129">
    <property type="entry name" value="PyrdxlP-dep_de-COase"/>
</dbReference>
<dbReference type="Gene3D" id="1.20.1340.10">
    <property type="entry name" value="dopa decarboxylase, N-terminal domain"/>
    <property type="match status" value="1"/>
</dbReference>
<keyword evidence="8" id="KW-1185">Reference proteome</keyword>
<dbReference type="InterPro" id="IPR015422">
    <property type="entry name" value="PyrdxlP-dep_Trfase_small"/>
</dbReference>
<dbReference type="InterPro" id="IPR015421">
    <property type="entry name" value="PyrdxlP-dep_Trfase_major"/>
</dbReference>
<comment type="similarity">
    <text evidence="2 6">Belongs to the group II decarboxylase family.</text>
</comment>
<dbReference type="Gene3D" id="3.40.640.10">
    <property type="entry name" value="Type I PLP-dependent aspartate aminotransferase-like (Major domain)"/>
    <property type="match status" value="1"/>
</dbReference>
<evidence type="ECO:0000256" key="1">
    <source>
        <dbReference type="ARBA" id="ARBA00001933"/>
    </source>
</evidence>
<evidence type="ECO:0000256" key="3">
    <source>
        <dbReference type="ARBA" id="ARBA00022793"/>
    </source>
</evidence>
<evidence type="ECO:0000256" key="2">
    <source>
        <dbReference type="ARBA" id="ARBA00009533"/>
    </source>
</evidence>
<dbReference type="PRINTS" id="PR00800">
    <property type="entry name" value="YHDCRBOXLASE"/>
</dbReference>
<comment type="cofactor">
    <cofactor evidence="1 6">
        <name>pyridoxal 5'-phosphate</name>
        <dbReference type="ChEBI" id="CHEBI:597326"/>
    </cofactor>
</comment>
<evidence type="ECO:0000256" key="5">
    <source>
        <dbReference type="ARBA" id="ARBA00023239"/>
    </source>
</evidence>
<keyword evidence="3" id="KW-0210">Decarboxylase</keyword>
<evidence type="ECO:0000313" key="7">
    <source>
        <dbReference type="EMBL" id="WXB04412.1"/>
    </source>
</evidence>
<dbReference type="InterPro" id="IPR015424">
    <property type="entry name" value="PyrdxlP-dep_Trfase"/>
</dbReference>
<proteinExistence type="inferred from homology"/>
<organism evidence="7 8">
    <name type="scientific">Pendulispora rubella</name>
    <dbReference type="NCBI Taxonomy" id="2741070"/>
    <lineage>
        <taxon>Bacteria</taxon>
        <taxon>Pseudomonadati</taxon>
        <taxon>Myxococcota</taxon>
        <taxon>Myxococcia</taxon>
        <taxon>Myxococcales</taxon>
        <taxon>Sorangiineae</taxon>
        <taxon>Pendulisporaceae</taxon>
        <taxon>Pendulispora</taxon>
    </lineage>
</organism>
<accession>A0ABZ2L0Y9</accession>
<dbReference type="Pfam" id="PF00282">
    <property type="entry name" value="Pyridoxal_deC"/>
    <property type="match status" value="1"/>
</dbReference>
<dbReference type="EMBL" id="CP089983">
    <property type="protein sequence ID" value="WXB04412.1"/>
    <property type="molecule type" value="Genomic_DNA"/>
</dbReference>
<name>A0ABZ2L0Y9_9BACT</name>
<dbReference type="PANTHER" id="PTHR11999:SF70">
    <property type="entry name" value="MIP05841P"/>
    <property type="match status" value="1"/>
</dbReference>
<sequence length="474" mass="52233">MTPDEFRALGYKIIDWIAEYRETVEPRRVMSHETPGAVRAKLPASPPVDPEPFERILADLESIVLPGITHWSHPSFFAYFPSNTSLSAVLGDLLASGLGVQCMSWQTSPAGTELEEAMMDWLRQMLGLPDAFRGAIQDTSSNATFVAMLCARERASGDARLGGGLQSIEAPLTVYTSDQAHSSVEKAVLLAGIGQEQFRSIETDGRYAMRVDALRARLEEDVRAGKKPCAIVATVGTTATTASDPLRPIAELAREYGAWLHVDAAMAGIAMIAPECREHWAGIDEVDSIAVDPHKWLGTGMHLSAYYVRDASYLTRVMSTQPHYLRTAADDKVTNFRDWGISLGRRFRALKLWCLLREQGTSGLVARIRRDLANAKWLEAEVRKTEGWEVVAPVPFQTVCVRHVPRHLGGMRDEDALNAHNLAWADRINDGGKAYLTSTVVAGRRIVRVSVGAEATELSHVKKLWELMQETAGS</sequence>
<dbReference type="RefSeq" id="WP_394834051.1">
    <property type="nucleotide sequence ID" value="NZ_CP089929.1"/>
</dbReference>
<gene>
    <name evidence="7" type="ORF">LVJ94_46855</name>
</gene>
<dbReference type="Proteomes" id="UP001374803">
    <property type="component" value="Chromosome"/>
</dbReference>
<keyword evidence="5 6" id="KW-0456">Lyase</keyword>
<keyword evidence="4 6" id="KW-0663">Pyridoxal phosphate</keyword>
<protein>
    <submittedName>
        <fullName evidence="7">Pyridoxal-dependent decarboxylase</fullName>
    </submittedName>
</protein>
<evidence type="ECO:0000313" key="8">
    <source>
        <dbReference type="Proteomes" id="UP001374803"/>
    </source>
</evidence>
<dbReference type="InterPro" id="IPR010977">
    <property type="entry name" value="Aromatic_deC"/>
</dbReference>
<evidence type="ECO:0000256" key="6">
    <source>
        <dbReference type="RuleBase" id="RU000382"/>
    </source>
</evidence>
<dbReference type="PANTHER" id="PTHR11999">
    <property type="entry name" value="GROUP II PYRIDOXAL-5-PHOSPHATE DECARBOXYLASE"/>
    <property type="match status" value="1"/>
</dbReference>
<dbReference type="Gene3D" id="3.90.1150.10">
    <property type="entry name" value="Aspartate Aminotransferase, domain 1"/>
    <property type="match status" value="1"/>
</dbReference>